<proteinExistence type="predicted"/>
<comment type="caution">
    <text evidence="1">The sequence shown here is derived from an EMBL/GenBank/DDBJ whole genome shotgun (WGS) entry which is preliminary data.</text>
</comment>
<accession>A0A9D4WTE6</accession>
<sequence>MIGHMVMIVEQLSTANEVATLEILYDPKRVPIEIPYDPISVPTTTYPITPLVITIPSPFAFDSTKEVPWNYDSKVYLYGQEVKEKQIKSKEASVNITEAGGITHNGRVFALAPPTDNNNQGALSKNPGEQ</sequence>
<name>A0A9D4WTE6_PEA</name>
<keyword evidence="2" id="KW-1185">Reference proteome</keyword>
<dbReference type="AlphaFoldDB" id="A0A9D4WTE6"/>
<dbReference type="EMBL" id="JAMSHJ010000005">
    <property type="protein sequence ID" value="KAI5407562.1"/>
    <property type="molecule type" value="Genomic_DNA"/>
</dbReference>
<reference evidence="1 2" key="1">
    <citation type="journal article" date="2022" name="Nat. Genet.">
        <title>Improved pea reference genome and pan-genome highlight genomic features and evolutionary characteristics.</title>
        <authorList>
            <person name="Yang T."/>
            <person name="Liu R."/>
            <person name="Luo Y."/>
            <person name="Hu S."/>
            <person name="Wang D."/>
            <person name="Wang C."/>
            <person name="Pandey M.K."/>
            <person name="Ge S."/>
            <person name="Xu Q."/>
            <person name="Li N."/>
            <person name="Li G."/>
            <person name="Huang Y."/>
            <person name="Saxena R.K."/>
            <person name="Ji Y."/>
            <person name="Li M."/>
            <person name="Yan X."/>
            <person name="He Y."/>
            <person name="Liu Y."/>
            <person name="Wang X."/>
            <person name="Xiang C."/>
            <person name="Varshney R.K."/>
            <person name="Ding H."/>
            <person name="Gao S."/>
            <person name="Zong X."/>
        </authorList>
    </citation>
    <scope>NUCLEOTIDE SEQUENCE [LARGE SCALE GENOMIC DNA]</scope>
    <source>
        <strain evidence="1 2">cv. Zhongwan 6</strain>
    </source>
</reference>
<organism evidence="1 2">
    <name type="scientific">Pisum sativum</name>
    <name type="common">Garden pea</name>
    <name type="synonym">Lathyrus oleraceus</name>
    <dbReference type="NCBI Taxonomy" id="3888"/>
    <lineage>
        <taxon>Eukaryota</taxon>
        <taxon>Viridiplantae</taxon>
        <taxon>Streptophyta</taxon>
        <taxon>Embryophyta</taxon>
        <taxon>Tracheophyta</taxon>
        <taxon>Spermatophyta</taxon>
        <taxon>Magnoliopsida</taxon>
        <taxon>eudicotyledons</taxon>
        <taxon>Gunneridae</taxon>
        <taxon>Pentapetalae</taxon>
        <taxon>rosids</taxon>
        <taxon>fabids</taxon>
        <taxon>Fabales</taxon>
        <taxon>Fabaceae</taxon>
        <taxon>Papilionoideae</taxon>
        <taxon>50 kb inversion clade</taxon>
        <taxon>NPAAA clade</taxon>
        <taxon>Hologalegina</taxon>
        <taxon>IRL clade</taxon>
        <taxon>Fabeae</taxon>
        <taxon>Lathyrus</taxon>
    </lineage>
</organism>
<gene>
    <name evidence="1" type="ORF">KIW84_053713</name>
</gene>
<evidence type="ECO:0000313" key="1">
    <source>
        <dbReference type="EMBL" id="KAI5407562.1"/>
    </source>
</evidence>
<evidence type="ECO:0000313" key="2">
    <source>
        <dbReference type="Proteomes" id="UP001058974"/>
    </source>
</evidence>
<protein>
    <submittedName>
        <fullName evidence="1">Uncharacterized protein</fullName>
    </submittedName>
</protein>
<dbReference type="Proteomes" id="UP001058974">
    <property type="component" value="Chromosome 5"/>
</dbReference>
<dbReference type="Gramene" id="Psat05G0371300-T1">
    <property type="protein sequence ID" value="KAI5407562.1"/>
    <property type="gene ID" value="KIW84_053713"/>
</dbReference>